<dbReference type="OrthoDB" id="10257049at2759"/>
<dbReference type="Gene3D" id="3.40.50.720">
    <property type="entry name" value="NAD(P)-binding Rossmann-like Domain"/>
    <property type="match status" value="1"/>
</dbReference>
<dbReference type="HOGENOM" id="CLU_2090554_0_0_1"/>
<evidence type="ECO:0000313" key="2">
    <source>
        <dbReference type="Proteomes" id="UP000053257"/>
    </source>
</evidence>
<sequence>KFSVQTFGKGGGKLISILGKNDEAQALRPDVLIQLTLIYTSLGRTLVFHGTTYPASLEDRAHMAHFLKKVPELVKSGQVKGNPIKLLEGGLESVPTGFQLLKEGKNSGEKFVHRVAN</sequence>
<dbReference type="AlphaFoldDB" id="A0A0C3SEB5"/>
<dbReference type="EMBL" id="KN840455">
    <property type="protein sequence ID" value="KIP10355.1"/>
    <property type="molecule type" value="Genomic_DNA"/>
</dbReference>
<dbReference type="Proteomes" id="UP000053257">
    <property type="component" value="Unassembled WGS sequence"/>
</dbReference>
<proteinExistence type="predicted"/>
<protein>
    <recommendedName>
        <fullName evidence="3">Alcohol dehydrogenase-like C-terminal domain-containing protein</fullName>
    </recommendedName>
</protein>
<dbReference type="GO" id="GO:0016651">
    <property type="term" value="F:oxidoreductase activity, acting on NAD(P)H"/>
    <property type="evidence" value="ECO:0007669"/>
    <property type="project" value="InterPro"/>
</dbReference>
<evidence type="ECO:0000313" key="1">
    <source>
        <dbReference type="EMBL" id="KIP10355.1"/>
    </source>
</evidence>
<accession>A0A0C3SEB5</accession>
<gene>
    <name evidence="1" type="ORF">PHLGIDRAFT_115481</name>
</gene>
<name>A0A0C3SEB5_PHLG1</name>
<feature type="non-terminal residue" evidence="1">
    <location>
        <position position="1"/>
    </location>
</feature>
<evidence type="ECO:0008006" key="3">
    <source>
        <dbReference type="Google" id="ProtNLM"/>
    </source>
</evidence>
<organism evidence="1 2">
    <name type="scientific">Phlebiopsis gigantea (strain 11061_1 CR5-6)</name>
    <name type="common">White-rot fungus</name>
    <name type="synonym">Peniophora gigantea</name>
    <dbReference type="NCBI Taxonomy" id="745531"/>
    <lineage>
        <taxon>Eukaryota</taxon>
        <taxon>Fungi</taxon>
        <taxon>Dikarya</taxon>
        <taxon>Basidiomycota</taxon>
        <taxon>Agaricomycotina</taxon>
        <taxon>Agaricomycetes</taxon>
        <taxon>Polyporales</taxon>
        <taxon>Phanerochaetaceae</taxon>
        <taxon>Phlebiopsis</taxon>
    </lineage>
</organism>
<dbReference type="InterPro" id="IPR047122">
    <property type="entry name" value="Trans-enoyl_RdTase-like"/>
</dbReference>
<dbReference type="PANTHER" id="PTHR45348">
    <property type="entry name" value="HYPOTHETICAL OXIDOREDUCTASE (EUROFUNG)"/>
    <property type="match status" value="1"/>
</dbReference>
<dbReference type="Gene3D" id="3.90.180.10">
    <property type="entry name" value="Medium-chain alcohol dehydrogenases, catalytic domain"/>
    <property type="match status" value="1"/>
</dbReference>
<keyword evidence="2" id="KW-1185">Reference proteome</keyword>
<dbReference type="STRING" id="745531.A0A0C3SEB5"/>
<reference evidence="1 2" key="1">
    <citation type="journal article" date="2014" name="PLoS Genet.">
        <title>Analysis of the Phlebiopsis gigantea genome, transcriptome and secretome provides insight into its pioneer colonization strategies of wood.</title>
        <authorList>
            <person name="Hori C."/>
            <person name="Ishida T."/>
            <person name="Igarashi K."/>
            <person name="Samejima M."/>
            <person name="Suzuki H."/>
            <person name="Master E."/>
            <person name="Ferreira P."/>
            <person name="Ruiz-Duenas F.J."/>
            <person name="Held B."/>
            <person name="Canessa P."/>
            <person name="Larrondo L.F."/>
            <person name="Schmoll M."/>
            <person name="Druzhinina I.S."/>
            <person name="Kubicek C.P."/>
            <person name="Gaskell J.A."/>
            <person name="Kersten P."/>
            <person name="St John F."/>
            <person name="Glasner J."/>
            <person name="Sabat G."/>
            <person name="Splinter BonDurant S."/>
            <person name="Syed K."/>
            <person name="Yadav J."/>
            <person name="Mgbeahuruike A.C."/>
            <person name="Kovalchuk A."/>
            <person name="Asiegbu F.O."/>
            <person name="Lackner G."/>
            <person name="Hoffmeister D."/>
            <person name="Rencoret J."/>
            <person name="Gutierrez A."/>
            <person name="Sun H."/>
            <person name="Lindquist E."/>
            <person name="Barry K."/>
            <person name="Riley R."/>
            <person name="Grigoriev I.V."/>
            <person name="Henrissat B."/>
            <person name="Kues U."/>
            <person name="Berka R.M."/>
            <person name="Martinez A.T."/>
            <person name="Covert S.F."/>
            <person name="Blanchette R.A."/>
            <person name="Cullen D."/>
        </authorList>
    </citation>
    <scope>NUCLEOTIDE SEQUENCE [LARGE SCALE GENOMIC DNA]</scope>
    <source>
        <strain evidence="1 2">11061_1 CR5-6</strain>
    </source>
</reference>